<keyword evidence="4" id="KW-0547">Nucleotide-binding</keyword>
<protein>
    <submittedName>
        <fullName evidence="11 12">Late blight resistance protein homolog R1B-12</fullName>
    </submittedName>
</protein>
<dbReference type="RefSeq" id="XP_009791646.1">
    <property type="nucleotide sequence ID" value="XM_009793344.1"/>
</dbReference>
<dbReference type="GO" id="GO:0005524">
    <property type="term" value="F:ATP binding"/>
    <property type="evidence" value="ECO:0007669"/>
    <property type="project" value="UniProtKB-KW"/>
</dbReference>
<dbReference type="InterPro" id="IPR058922">
    <property type="entry name" value="WHD_DRP"/>
</dbReference>
<evidence type="ECO:0000259" key="9">
    <source>
        <dbReference type="Pfam" id="PF23559"/>
    </source>
</evidence>
<dbReference type="GO" id="GO:0051607">
    <property type="term" value="P:defense response to virus"/>
    <property type="evidence" value="ECO:0007669"/>
    <property type="project" value="UniProtKB-ARBA"/>
</dbReference>
<dbReference type="RefSeq" id="XP_009791647.1">
    <property type="nucleotide sequence ID" value="XM_009793345.1"/>
</dbReference>
<evidence type="ECO:0000313" key="15">
    <source>
        <dbReference type="RefSeq" id="XP_009791649.1"/>
    </source>
</evidence>
<keyword evidence="2" id="KW-0433">Leucine-rich repeat</keyword>
<dbReference type="InterPro" id="IPR032675">
    <property type="entry name" value="LRR_dom_sf"/>
</dbReference>
<dbReference type="InterPro" id="IPR002182">
    <property type="entry name" value="NB-ARC"/>
</dbReference>
<evidence type="ECO:0000256" key="2">
    <source>
        <dbReference type="ARBA" id="ARBA00022614"/>
    </source>
</evidence>
<dbReference type="SUPFAM" id="SSF52058">
    <property type="entry name" value="L domain-like"/>
    <property type="match status" value="1"/>
</dbReference>
<dbReference type="SUPFAM" id="SSF52540">
    <property type="entry name" value="P-loop containing nucleoside triphosphate hydrolases"/>
    <property type="match status" value="1"/>
</dbReference>
<evidence type="ECO:0000256" key="7">
    <source>
        <dbReference type="SAM" id="MobiDB-lite"/>
    </source>
</evidence>
<dbReference type="PANTHER" id="PTHR23155">
    <property type="entry name" value="DISEASE RESISTANCE PROTEIN RP"/>
    <property type="match status" value="1"/>
</dbReference>
<evidence type="ECO:0000256" key="6">
    <source>
        <dbReference type="ARBA" id="ARBA00022840"/>
    </source>
</evidence>
<dbReference type="Proteomes" id="UP000189701">
    <property type="component" value="Unplaced"/>
</dbReference>
<dbReference type="GO" id="GO:0098542">
    <property type="term" value="P:defense response to other organism"/>
    <property type="evidence" value="ECO:0007669"/>
    <property type="project" value="TreeGrafter"/>
</dbReference>
<evidence type="ECO:0000313" key="14">
    <source>
        <dbReference type="RefSeq" id="XP_009791648.1"/>
    </source>
</evidence>
<feature type="region of interest" description="Disordered" evidence="7">
    <location>
        <begin position="1"/>
        <end position="32"/>
    </location>
</feature>
<feature type="domain" description="NB-ARC" evidence="8">
    <location>
        <begin position="33"/>
        <end position="201"/>
    </location>
</feature>
<reference evidence="11 12" key="2">
    <citation type="submission" date="2025-04" db="UniProtKB">
        <authorList>
            <consortium name="RefSeq"/>
        </authorList>
    </citation>
    <scope>IDENTIFICATION</scope>
    <source>
        <tissue evidence="11 12">Leaf</tissue>
    </source>
</reference>
<dbReference type="RefSeq" id="XP_009791652.1">
    <property type="nucleotide sequence ID" value="XM_009793350.1"/>
</dbReference>
<dbReference type="Gene3D" id="1.10.8.430">
    <property type="entry name" value="Helical domain of apoptotic protease-activating factors"/>
    <property type="match status" value="1"/>
</dbReference>
<evidence type="ECO:0000313" key="10">
    <source>
        <dbReference type="Proteomes" id="UP000189701"/>
    </source>
</evidence>
<evidence type="ECO:0000259" key="8">
    <source>
        <dbReference type="Pfam" id="PF00931"/>
    </source>
</evidence>
<dbReference type="InterPro" id="IPR044974">
    <property type="entry name" value="Disease_R_plants"/>
</dbReference>
<dbReference type="FunFam" id="1.10.10.10:FF:000322">
    <property type="entry name" value="Probable disease resistance protein At1g63360"/>
    <property type="match status" value="1"/>
</dbReference>
<dbReference type="eggNOG" id="KOG4658">
    <property type="taxonomic scope" value="Eukaryota"/>
</dbReference>
<dbReference type="KEGG" id="nsy:104238859"/>
<evidence type="ECO:0000313" key="18">
    <source>
        <dbReference type="RefSeq" id="XP_009791652.1"/>
    </source>
</evidence>
<dbReference type="RefSeq" id="XP_009791653.1">
    <property type="nucleotide sequence ID" value="XM_009793351.1"/>
</dbReference>
<dbReference type="RefSeq" id="XP_009791651.1">
    <property type="nucleotide sequence ID" value="XM_009793349.1"/>
</dbReference>
<dbReference type="InterPro" id="IPR036388">
    <property type="entry name" value="WH-like_DNA-bd_sf"/>
</dbReference>
<evidence type="ECO:0000313" key="19">
    <source>
        <dbReference type="RefSeq" id="XP_009791653.1"/>
    </source>
</evidence>
<evidence type="ECO:0000256" key="4">
    <source>
        <dbReference type="ARBA" id="ARBA00022741"/>
    </source>
</evidence>
<dbReference type="OrthoDB" id="1264229at2759"/>
<dbReference type="GO" id="GO:0043531">
    <property type="term" value="F:ADP binding"/>
    <property type="evidence" value="ECO:0007669"/>
    <property type="project" value="InterPro"/>
</dbReference>
<evidence type="ECO:0000256" key="1">
    <source>
        <dbReference type="ARBA" id="ARBA00008894"/>
    </source>
</evidence>
<evidence type="ECO:0000256" key="3">
    <source>
        <dbReference type="ARBA" id="ARBA00022737"/>
    </source>
</evidence>
<dbReference type="AlphaFoldDB" id="A0A1U7XL84"/>
<dbReference type="InterPro" id="IPR042197">
    <property type="entry name" value="Apaf_helical"/>
</dbReference>
<evidence type="ECO:0000313" key="11">
    <source>
        <dbReference type="RefSeq" id="XP_009791645.1"/>
    </source>
</evidence>
<evidence type="ECO:0000313" key="13">
    <source>
        <dbReference type="RefSeq" id="XP_009791647.1"/>
    </source>
</evidence>
<dbReference type="PANTHER" id="PTHR23155:SF1228">
    <property type="entry name" value="NB-ARC DOMAIN CONTAINING PROTEIN, EXPRESSED"/>
    <property type="match status" value="1"/>
</dbReference>
<keyword evidence="5" id="KW-0611">Plant defense</keyword>
<keyword evidence="3" id="KW-0677">Repeat</keyword>
<keyword evidence="6" id="KW-0067">ATP-binding</keyword>
<accession>A0A1U7XL84</accession>
<dbReference type="Gene3D" id="3.40.50.300">
    <property type="entry name" value="P-loop containing nucleotide triphosphate hydrolases"/>
    <property type="match status" value="1"/>
</dbReference>
<dbReference type="RefSeq" id="XP_009791648.1">
    <property type="nucleotide sequence ID" value="XM_009793346.1"/>
</dbReference>
<dbReference type="Gene3D" id="3.80.10.10">
    <property type="entry name" value="Ribonuclease Inhibitor"/>
    <property type="match status" value="1"/>
</dbReference>
<reference evidence="10" key="1">
    <citation type="journal article" date="2013" name="Genome Biol.">
        <title>Reference genomes and transcriptomes of Nicotiana sylvestris and Nicotiana tomentosiformis.</title>
        <authorList>
            <person name="Sierro N."/>
            <person name="Battey J.N."/>
            <person name="Ouadi S."/>
            <person name="Bovet L."/>
            <person name="Goepfert S."/>
            <person name="Bakaher N."/>
            <person name="Peitsch M.C."/>
            <person name="Ivanov N.V."/>
        </authorList>
    </citation>
    <scope>NUCLEOTIDE SEQUENCE [LARGE SCALE GENOMIC DNA]</scope>
</reference>
<dbReference type="Pfam" id="PF00931">
    <property type="entry name" value="NB-ARC"/>
    <property type="match status" value="1"/>
</dbReference>
<dbReference type="GeneID" id="104238859"/>
<sequence>MENVPTSQGTPAHAMASTQRSHPSTDEEPVGFEDDTESIIQQLTGGTKELDIVSIVGMPGLGKTTLARKVFNHFIDSKHFDVRAWCSISKDYSLRKVFSEILKQAIGDIDGIRDKDMPDKLHKSLMHKRYLIILDDIWEVKAWEELRLSFPQDENGSRILVTTRDEEVARQLKHHSNPYFLRFLSVDETWELLQKKVFQGKICPPKLLEAGLRVAESCKGLPLVIVLTAGIIAKKRQVSLWLETANDLSSHDLEEQSMKIIESSYDHLEDHLKACLLYMGLFPEDYAFPVSDLLKLWIAESFVQNIDTEKCMEEASKICLNDLVNRSLVVVTKRRDNGEMKYCTIHDVVREFCLRKLTKEKFMQHIVPFDPYQPLDAKEPRLCMYVHDDLVKQLVQCEYSLDKIPMLAGLNGGTSLARCQRSVEFIAHPTFCPWDHTSLFSLLDNFRLIRVLNLLDIYLESCWDMAMQAVPYLRYLAIFTKEFDFRWVSHLLDLQTLRVVRKDSSNHILKTSPAIWKMHKLRHLDIQDFSFTWEDKDRVIFEESSETVLPSLKTFGKCWIYLADMTPEFWWRFPNIEQLNLHFVEPIHYSINAKPEVDILNLEQLPLQSLEIRFSTYISIGLSDCVIFPSNLKDLSLHSIFLTDKFVSNIARLQNLERLKLNRIYFRPRGRGYSRCWDVSNYKFQALKVLKLHFVTMTEWCSSDTSFPVLEKLVIDYCWRLQDIPSSFVYIPTLKLIKLSYCSKSLQDSALNIKKQVEEFTGCDSLQVHAPYR</sequence>
<feature type="domain" description="Disease resistance protein winged helix" evidence="9">
    <location>
        <begin position="281"/>
        <end position="352"/>
    </location>
</feature>
<organism evidence="10 14">
    <name type="scientific">Nicotiana sylvestris</name>
    <name type="common">Wood tobacco</name>
    <name type="synonym">South American tobacco</name>
    <dbReference type="NCBI Taxonomy" id="4096"/>
    <lineage>
        <taxon>Eukaryota</taxon>
        <taxon>Viridiplantae</taxon>
        <taxon>Streptophyta</taxon>
        <taxon>Embryophyta</taxon>
        <taxon>Tracheophyta</taxon>
        <taxon>Spermatophyta</taxon>
        <taxon>Magnoliopsida</taxon>
        <taxon>eudicotyledons</taxon>
        <taxon>Gunneridae</taxon>
        <taxon>Pentapetalae</taxon>
        <taxon>asterids</taxon>
        <taxon>lamiids</taxon>
        <taxon>Solanales</taxon>
        <taxon>Solanaceae</taxon>
        <taxon>Nicotianoideae</taxon>
        <taxon>Nicotianeae</taxon>
        <taxon>Nicotiana</taxon>
    </lineage>
</organism>
<dbReference type="RefSeq" id="XP_009791645.1">
    <property type="nucleotide sequence ID" value="XM_009793343.1"/>
</dbReference>
<comment type="similarity">
    <text evidence="1">Belongs to the disease resistance NB-LRR family.</text>
</comment>
<dbReference type="RefSeq" id="XP_009791650.1">
    <property type="nucleotide sequence ID" value="XM_009793348.1"/>
</dbReference>
<keyword evidence="10" id="KW-1185">Reference proteome</keyword>
<dbReference type="Gene3D" id="1.10.10.10">
    <property type="entry name" value="Winged helix-like DNA-binding domain superfamily/Winged helix DNA-binding domain"/>
    <property type="match status" value="1"/>
</dbReference>
<evidence type="ECO:0000256" key="5">
    <source>
        <dbReference type="ARBA" id="ARBA00022821"/>
    </source>
</evidence>
<proteinExistence type="inferred from homology"/>
<dbReference type="RefSeq" id="XP_009791649.1">
    <property type="nucleotide sequence ID" value="XM_009793347.1"/>
</dbReference>
<evidence type="ECO:0000313" key="12">
    <source>
        <dbReference type="RefSeq" id="XP_009791646.1"/>
    </source>
</evidence>
<feature type="compositionally biased region" description="Polar residues" evidence="7">
    <location>
        <begin position="1"/>
        <end position="22"/>
    </location>
</feature>
<name>A0A1U7XL84_NICSY</name>
<gene>
    <name evidence="11 12 13 14 15 16 17 18 19" type="primary">LOC104238859</name>
</gene>
<dbReference type="FunFam" id="3.40.50.300:FF:001091">
    <property type="entry name" value="Probable disease resistance protein At1g61300"/>
    <property type="match status" value="1"/>
</dbReference>
<evidence type="ECO:0000313" key="17">
    <source>
        <dbReference type="RefSeq" id="XP_009791651.1"/>
    </source>
</evidence>
<dbReference type="Pfam" id="PF23559">
    <property type="entry name" value="WHD_DRP"/>
    <property type="match status" value="1"/>
</dbReference>
<dbReference type="PRINTS" id="PR00364">
    <property type="entry name" value="DISEASERSIST"/>
</dbReference>
<dbReference type="InterPro" id="IPR027417">
    <property type="entry name" value="P-loop_NTPase"/>
</dbReference>
<evidence type="ECO:0000313" key="16">
    <source>
        <dbReference type="RefSeq" id="XP_009791650.1"/>
    </source>
</evidence>